<dbReference type="Gene3D" id="1.10.1530.10">
    <property type="match status" value="1"/>
</dbReference>
<evidence type="ECO:0000256" key="1">
    <source>
        <dbReference type="ARBA" id="ARBA00006056"/>
    </source>
</evidence>
<evidence type="ECO:0000313" key="3">
    <source>
        <dbReference type="EMBL" id="PFX24541.1"/>
    </source>
</evidence>
<gene>
    <name evidence="3" type="primary">mdh</name>
    <name evidence="3" type="ORF">AWC38_SpisGene10866</name>
</gene>
<dbReference type="SUPFAM" id="SSF89733">
    <property type="entry name" value="L-sulfolactate dehydrogenase-like"/>
    <property type="match status" value="1"/>
</dbReference>
<evidence type="ECO:0000256" key="2">
    <source>
        <dbReference type="ARBA" id="ARBA00023002"/>
    </source>
</evidence>
<dbReference type="InterPro" id="IPR003767">
    <property type="entry name" value="Malate/L-lactate_DH-like"/>
</dbReference>
<evidence type="ECO:0000313" key="4">
    <source>
        <dbReference type="Proteomes" id="UP000225706"/>
    </source>
</evidence>
<dbReference type="EMBL" id="LSMT01000174">
    <property type="protein sequence ID" value="PFX24541.1"/>
    <property type="molecule type" value="Genomic_DNA"/>
</dbReference>
<comment type="caution">
    <text evidence="3">The sequence shown here is derived from an EMBL/GenBank/DDBJ whole genome shotgun (WGS) entry which is preliminary data.</text>
</comment>
<dbReference type="STRING" id="50429.A0A2B4S3S0"/>
<dbReference type="GO" id="GO:0016491">
    <property type="term" value="F:oxidoreductase activity"/>
    <property type="evidence" value="ECO:0007669"/>
    <property type="project" value="UniProtKB-KW"/>
</dbReference>
<dbReference type="OrthoDB" id="7881616at2759"/>
<comment type="similarity">
    <text evidence="1">Belongs to the LDH2/MDH2 oxidoreductase family.</text>
</comment>
<dbReference type="AlphaFoldDB" id="A0A2B4S3S0"/>
<accession>A0A2B4S3S0</accession>
<dbReference type="PANTHER" id="PTHR11091">
    <property type="entry name" value="OXIDOREDUCTASE-RELATED"/>
    <property type="match status" value="1"/>
</dbReference>
<reference evidence="4" key="1">
    <citation type="journal article" date="2017" name="bioRxiv">
        <title>Comparative analysis of the genomes of Stylophora pistillata and Acropora digitifera provides evidence for extensive differences between species of corals.</title>
        <authorList>
            <person name="Voolstra C.R."/>
            <person name="Li Y."/>
            <person name="Liew Y.J."/>
            <person name="Baumgarten S."/>
            <person name="Zoccola D."/>
            <person name="Flot J.-F."/>
            <person name="Tambutte S."/>
            <person name="Allemand D."/>
            <person name="Aranda M."/>
        </authorList>
    </citation>
    <scope>NUCLEOTIDE SEQUENCE [LARGE SCALE GENOMIC DNA]</scope>
</reference>
<dbReference type="InterPro" id="IPR043143">
    <property type="entry name" value="Mal/L-sulf/L-lact_DH-like_NADP"/>
</dbReference>
<keyword evidence="2" id="KW-0560">Oxidoreductase</keyword>
<dbReference type="InterPro" id="IPR036111">
    <property type="entry name" value="Mal/L-sulfo/L-lacto_DH-like_sf"/>
</dbReference>
<dbReference type="Gene3D" id="3.30.1370.60">
    <property type="entry name" value="Hypothetical oxidoreductase yiak, domain 2"/>
    <property type="match status" value="1"/>
</dbReference>
<name>A0A2B4S3S0_STYPI</name>
<sequence>MTKLVSLVAARSFIERCMTAIGTEPKHSVAMANMLIEADIRGHFTHGLYRLEMYMRDIENGVTQARGEPSLEKDFAATALVDGNNLPGVVVGNYCMDLAIKKAKDYGIGCVACRGSTHFGIAAWYSAQALQHGMIGVSLSNTFPVVVPTRAAKPSIGTKPLSVAAPGREGDNFLLDMATSAVAFGKLRMCRVKGIEMPQGWGVDSKGLETVNPVEAMDRGGLSPLGGAEITGGYKGFGLAMMVDVFCGILSGSAFGTDIKRWKGQEERIHNLGHCFIAVNPKVYTDGFEDRMQASMDQYRNLEPAEGETAVLVAGDPEREHMRKVRRDGAIHYHVNLLQYMDQIADRLGVEHLPTL</sequence>
<dbReference type="PANTHER" id="PTHR11091:SF0">
    <property type="entry name" value="MALATE DEHYDROGENASE"/>
    <property type="match status" value="1"/>
</dbReference>
<dbReference type="Proteomes" id="UP000225706">
    <property type="component" value="Unassembled WGS sequence"/>
</dbReference>
<organism evidence="3 4">
    <name type="scientific">Stylophora pistillata</name>
    <name type="common">Smooth cauliflower coral</name>
    <dbReference type="NCBI Taxonomy" id="50429"/>
    <lineage>
        <taxon>Eukaryota</taxon>
        <taxon>Metazoa</taxon>
        <taxon>Cnidaria</taxon>
        <taxon>Anthozoa</taxon>
        <taxon>Hexacorallia</taxon>
        <taxon>Scleractinia</taxon>
        <taxon>Astrocoeniina</taxon>
        <taxon>Pocilloporidae</taxon>
        <taxon>Stylophora</taxon>
    </lineage>
</organism>
<dbReference type="Pfam" id="PF02615">
    <property type="entry name" value="Ldh_2"/>
    <property type="match status" value="1"/>
</dbReference>
<keyword evidence="4" id="KW-1185">Reference proteome</keyword>
<dbReference type="InterPro" id="IPR043144">
    <property type="entry name" value="Mal/L-sulf/L-lact_DH-like_ah"/>
</dbReference>
<proteinExistence type="inferred from homology"/>
<protein>
    <submittedName>
        <fullName evidence="3">Malate dehydrogenase</fullName>
    </submittedName>
</protein>